<evidence type="ECO:0000313" key="3">
    <source>
        <dbReference type="Proteomes" id="UP000198636"/>
    </source>
</evidence>
<organism evidence="2 3">
    <name type="scientific">Alkaliphilus peptidifermentans DSM 18978</name>
    <dbReference type="NCBI Taxonomy" id="1120976"/>
    <lineage>
        <taxon>Bacteria</taxon>
        <taxon>Bacillati</taxon>
        <taxon>Bacillota</taxon>
        <taxon>Clostridia</taxon>
        <taxon>Peptostreptococcales</taxon>
        <taxon>Natronincolaceae</taxon>
        <taxon>Alkaliphilus</taxon>
    </lineage>
</organism>
<dbReference type="OrthoDB" id="1951449at2"/>
<sequence length="209" mass="23787">MSGAFISKDAAIKLEIDVIPPYLSFWGKIHLVDKKFFVVKIDGKYVQNEPRKVKCTIPNEKKVCVINSTIHGFENDLLFIEIPSNNNIEILQRRKYVRIAVDKEVECYLIGINDRRVENTKFFPATLKDISGGGVLLNTSLSIPIGTVIVFELDINGASILLTCKVLRNTENENNQSRNIGCEFIALSDNDRQRIISYCSKEQLKHKRK</sequence>
<dbReference type="Proteomes" id="UP000198636">
    <property type="component" value="Unassembled WGS sequence"/>
</dbReference>
<dbReference type="Pfam" id="PF07238">
    <property type="entry name" value="PilZ"/>
    <property type="match status" value="1"/>
</dbReference>
<dbReference type="SUPFAM" id="SSF141371">
    <property type="entry name" value="PilZ domain-like"/>
    <property type="match status" value="1"/>
</dbReference>
<dbReference type="InterPro" id="IPR009875">
    <property type="entry name" value="PilZ_domain"/>
</dbReference>
<keyword evidence="3" id="KW-1185">Reference proteome</keyword>
<dbReference type="Gene3D" id="2.40.10.220">
    <property type="entry name" value="predicted glycosyltransferase like domains"/>
    <property type="match status" value="1"/>
</dbReference>
<protein>
    <submittedName>
        <fullName evidence="2">PilZ domain-containing protein</fullName>
    </submittedName>
</protein>
<evidence type="ECO:0000313" key="2">
    <source>
        <dbReference type="EMBL" id="SCY48285.1"/>
    </source>
</evidence>
<dbReference type="GO" id="GO:0035438">
    <property type="term" value="F:cyclic-di-GMP binding"/>
    <property type="evidence" value="ECO:0007669"/>
    <property type="project" value="InterPro"/>
</dbReference>
<evidence type="ECO:0000259" key="1">
    <source>
        <dbReference type="Pfam" id="PF07238"/>
    </source>
</evidence>
<dbReference type="AlphaFoldDB" id="A0A1G5G9P5"/>
<gene>
    <name evidence="2" type="ORF">SAMN03080606_01613</name>
</gene>
<name>A0A1G5G9P5_9FIRM</name>
<dbReference type="RefSeq" id="WP_091542061.1">
    <property type="nucleotide sequence ID" value="NZ_FMUS01000009.1"/>
</dbReference>
<dbReference type="STRING" id="1120976.SAMN03080606_01613"/>
<feature type="domain" description="PilZ" evidence="1">
    <location>
        <begin position="92"/>
        <end position="199"/>
    </location>
</feature>
<proteinExistence type="predicted"/>
<dbReference type="EMBL" id="FMUS01000009">
    <property type="protein sequence ID" value="SCY48285.1"/>
    <property type="molecule type" value="Genomic_DNA"/>
</dbReference>
<accession>A0A1G5G9P5</accession>
<reference evidence="2 3" key="1">
    <citation type="submission" date="2016-10" db="EMBL/GenBank/DDBJ databases">
        <authorList>
            <person name="de Groot N.N."/>
        </authorList>
    </citation>
    <scope>NUCLEOTIDE SEQUENCE [LARGE SCALE GENOMIC DNA]</scope>
    <source>
        <strain evidence="2 3">DSM 18978</strain>
    </source>
</reference>